<dbReference type="Proteomes" id="UP000190675">
    <property type="component" value="Chromosome I"/>
</dbReference>
<dbReference type="PANTHER" id="PTHR36931:SF1">
    <property type="entry name" value="UPF0153 PROTEIN YEIW"/>
    <property type="match status" value="1"/>
</dbReference>
<dbReference type="PANTHER" id="PTHR36931">
    <property type="entry name" value="UPF0153 PROTEIN YEIW"/>
    <property type="match status" value="1"/>
</dbReference>
<dbReference type="InterPro" id="IPR052572">
    <property type="entry name" value="UPF0153_domain"/>
</dbReference>
<gene>
    <name evidence="1" type="ORF">SAMN05444169_0481</name>
</gene>
<proteinExistence type="predicted"/>
<evidence type="ECO:0000313" key="2">
    <source>
        <dbReference type="Proteomes" id="UP000190675"/>
    </source>
</evidence>
<evidence type="ECO:0000313" key="1">
    <source>
        <dbReference type="EMBL" id="SHG09133.1"/>
    </source>
</evidence>
<protein>
    <submittedName>
        <fullName evidence="1">Uncharacterized protein</fullName>
    </submittedName>
</protein>
<dbReference type="AlphaFoldDB" id="A0A1M5GZE0"/>
<dbReference type="EMBL" id="LT670818">
    <property type="protein sequence ID" value="SHG09133.1"/>
    <property type="molecule type" value="Genomic_DNA"/>
</dbReference>
<accession>A0A1M5GZE0</accession>
<name>A0A1M5GZE0_9BRAD</name>
<organism evidence="1 2">
    <name type="scientific">Bradyrhizobium erythrophlei</name>
    <dbReference type="NCBI Taxonomy" id="1437360"/>
    <lineage>
        <taxon>Bacteria</taxon>
        <taxon>Pseudomonadati</taxon>
        <taxon>Pseudomonadota</taxon>
        <taxon>Alphaproteobacteria</taxon>
        <taxon>Hyphomicrobiales</taxon>
        <taxon>Nitrobacteraceae</taxon>
        <taxon>Bradyrhizobium</taxon>
    </lineage>
</organism>
<sequence length="315" mass="35738">MQSRQRGAARRDVDCFSKLGIVRSNTAKNNKNKKKKKMDQAMSNVARAVESGATTIRGIVDATGLSRLKVERALHALEKQKLLLRDSRGFTAPGMLATPQVRQCGSCSRCCTLLEVTEVGKSVNEWCKHCDVDKGCTIYDDRPQMCRSFNCAWLQGHLADEWFPERARMVVHFSQDAVNVQVDPGYPDRWRQEPYFSKLCEWSLNGIRMNGNRSYATLIVSGPDKFLLLGRTIVPEPTLFGTAFLPVAAETFRYWKARSPEHLHRLYGRITEIQRIQQEFGYCAIPDDDDPYPPYRPALLRLSNHPHAESDAESA</sequence>
<reference evidence="1 2" key="1">
    <citation type="submission" date="2016-11" db="EMBL/GenBank/DDBJ databases">
        <authorList>
            <person name="Jaros S."/>
            <person name="Januszkiewicz K."/>
            <person name="Wedrychowicz H."/>
        </authorList>
    </citation>
    <scope>NUCLEOTIDE SEQUENCE [LARGE SCALE GENOMIC DNA]</scope>
    <source>
        <strain evidence="1 2">GAS242</strain>
    </source>
</reference>